<dbReference type="PANTHER" id="PTHR11439">
    <property type="entry name" value="GAG-POL-RELATED RETROTRANSPOSON"/>
    <property type="match status" value="1"/>
</dbReference>
<name>A0A225VI54_9STRA</name>
<dbReference type="CDD" id="cd09272">
    <property type="entry name" value="RNase_HI_RT_Ty1"/>
    <property type="match status" value="1"/>
</dbReference>
<evidence type="ECO:0000313" key="3">
    <source>
        <dbReference type="Proteomes" id="UP000198211"/>
    </source>
</evidence>
<dbReference type="InterPro" id="IPR036397">
    <property type="entry name" value="RNaseH_sf"/>
</dbReference>
<proteinExistence type="predicted"/>
<protein>
    <submittedName>
        <fullName evidence="2">Polyprotein</fullName>
    </submittedName>
</protein>
<reference evidence="3" key="1">
    <citation type="submission" date="2017-03" db="EMBL/GenBank/DDBJ databases">
        <title>Phytopthora megakarya and P. palmivora, two closely related causual agents of cacao black pod achieved similar genome size and gene model numbers by different mechanisms.</title>
        <authorList>
            <person name="Ali S."/>
            <person name="Shao J."/>
            <person name="Larry D.J."/>
            <person name="Kronmiller B."/>
            <person name="Shen D."/>
            <person name="Strem M.D."/>
            <person name="Melnick R.L."/>
            <person name="Guiltinan M.J."/>
            <person name="Tyler B.M."/>
            <person name="Meinhardt L.W."/>
            <person name="Bailey B.A."/>
        </authorList>
    </citation>
    <scope>NUCLEOTIDE SEQUENCE [LARGE SCALE GENOMIC DNA]</scope>
    <source>
        <strain evidence="3">zdho120</strain>
    </source>
</reference>
<dbReference type="Pfam" id="PF07727">
    <property type="entry name" value="RVT_2"/>
    <property type="match status" value="1"/>
</dbReference>
<dbReference type="EMBL" id="NBNE01004612">
    <property type="protein sequence ID" value="OWZ05093.1"/>
    <property type="molecule type" value="Genomic_DNA"/>
</dbReference>
<dbReference type="STRING" id="4795.A0A225VI54"/>
<keyword evidence="3" id="KW-1185">Reference proteome</keyword>
<dbReference type="SUPFAM" id="SSF56672">
    <property type="entry name" value="DNA/RNA polymerases"/>
    <property type="match status" value="1"/>
</dbReference>
<dbReference type="GO" id="GO:0003676">
    <property type="term" value="F:nucleic acid binding"/>
    <property type="evidence" value="ECO:0007669"/>
    <property type="project" value="InterPro"/>
</dbReference>
<dbReference type="InterPro" id="IPR013103">
    <property type="entry name" value="RVT_2"/>
</dbReference>
<sequence>MLSKKLVGGLPTLPASGLRMVPFFLHDMCRDEETRMSYRNSKGLRDEQPISTIHMDTNGPMKTWEFAVYVDDLAIISRNMRLINKLKAELSNRFKIKVLGDIHYILKTEVRRNREQELITKYKLVNSAPVMTSQVPGLTLEPGTKVSAEQIAAQPYDYRGNVGSPQYLVRGTRLNIANAVREFSKFLSCYNRTHWDAARRALKYLKGTSTYGLFLDGKTSDVTYEVYTDASFSCQPKERKSITGYAIQMDGTSVSWCSSKQGGVSLSTAEAELIALSVGAKESEWLWHLLGEMGFSQKVPVQVWCDSNAAFCIVKNPGNHKANKHIEIRNLFTRDLVELGRLKIAYCATTEMAADILSKALPIKQFLKRREKLGVCDLEIYPST</sequence>
<comment type="caution">
    <text evidence="2">The sequence shown here is derived from an EMBL/GenBank/DDBJ whole genome shotgun (WGS) entry which is preliminary data.</text>
</comment>
<dbReference type="AlphaFoldDB" id="A0A225VI54"/>
<dbReference type="InterPro" id="IPR043502">
    <property type="entry name" value="DNA/RNA_pol_sf"/>
</dbReference>
<dbReference type="PANTHER" id="PTHR11439:SF483">
    <property type="entry name" value="PEPTIDE SYNTHASE GLIP-LIKE, PUTATIVE (AFU_ORTHOLOGUE AFUA_3G12920)-RELATED"/>
    <property type="match status" value="1"/>
</dbReference>
<accession>A0A225VI54</accession>
<dbReference type="OrthoDB" id="113095at2759"/>
<evidence type="ECO:0000313" key="2">
    <source>
        <dbReference type="EMBL" id="OWZ05093.1"/>
    </source>
</evidence>
<feature type="domain" description="Reverse transcriptase Ty1/copia-type" evidence="1">
    <location>
        <begin position="53"/>
        <end position="126"/>
    </location>
</feature>
<dbReference type="Proteomes" id="UP000198211">
    <property type="component" value="Unassembled WGS sequence"/>
</dbReference>
<organism evidence="2 3">
    <name type="scientific">Phytophthora megakarya</name>
    <dbReference type="NCBI Taxonomy" id="4795"/>
    <lineage>
        <taxon>Eukaryota</taxon>
        <taxon>Sar</taxon>
        <taxon>Stramenopiles</taxon>
        <taxon>Oomycota</taxon>
        <taxon>Peronosporomycetes</taxon>
        <taxon>Peronosporales</taxon>
        <taxon>Peronosporaceae</taxon>
        <taxon>Phytophthora</taxon>
    </lineage>
</organism>
<dbReference type="Gene3D" id="3.30.420.10">
    <property type="entry name" value="Ribonuclease H-like superfamily/Ribonuclease H"/>
    <property type="match status" value="1"/>
</dbReference>
<gene>
    <name evidence="2" type="ORF">PHMEG_00022884</name>
</gene>
<evidence type="ECO:0000259" key="1">
    <source>
        <dbReference type="Pfam" id="PF07727"/>
    </source>
</evidence>